<evidence type="ECO:0000256" key="1">
    <source>
        <dbReference type="ARBA" id="ARBA00005744"/>
    </source>
</evidence>
<accession>A0A8C0PDV7</accession>
<name>A0A8C0PDV7_CANLF</name>
<dbReference type="Proteomes" id="UP000694429">
    <property type="component" value="Chromosome 24"/>
</dbReference>
<dbReference type="PANTHER" id="PTHR15829:SF15">
    <property type="entry name" value="RIPOR FAMILY MEMBER 3"/>
    <property type="match status" value="1"/>
</dbReference>
<evidence type="ECO:0000313" key="5">
    <source>
        <dbReference type="Proteomes" id="UP000694429"/>
    </source>
</evidence>
<dbReference type="AlphaFoldDB" id="A0A8C0PDV7"/>
<dbReference type="Ensembl" id="ENSCAFT00030044489.1">
    <property type="protein sequence ID" value="ENSCAFP00030038827.1"/>
    <property type="gene ID" value="ENSCAFG00030024134.1"/>
</dbReference>
<evidence type="ECO:0000256" key="2">
    <source>
        <dbReference type="SAM" id="MobiDB-lite"/>
    </source>
</evidence>
<feature type="region of interest" description="Disordered" evidence="2">
    <location>
        <begin position="39"/>
        <end position="59"/>
    </location>
</feature>
<proteinExistence type="inferred from homology"/>
<feature type="domain" description="FAM65 N-terminal" evidence="3">
    <location>
        <begin position="19"/>
        <end position="188"/>
    </location>
</feature>
<feature type="domain" description="FAM65 N-terminal" evidence="3">
    <location>
        <begin position="229"/>
        <end position="311"/>
    </location>
</feature>
<comment type="similarity">
    <text evidence="1">Belongs to the RIPOR family.</text>
</comment>
<organism evidence="4 5">
    <name type="scientific">Canis lupus familiaris</name>
    <name type="common">Dog</name>
    <name type="synonym">Canis familiaris</name>
    <dbReference type="NCBI Taxonomy" id="9615"/>
    <lineage>
        <taxon>Eukaryota</taxon>
        <taxon>Metazoa</taxon>
        <taxon>Chordata</taxon>
        <taxon>Craniata</taxon>
        <taxon>Vertebrata</taxon>
        <taxon>Euteleostomi</taxon>
        <taxon>Mammalia</taxon>
        <taxon>Eutheria</taxon>
        <taxon>Laurasiatheria</taxon>
        <taxon>Carnivora</taxon>
        <taxon>Caniformia</taxon>
        <taxon>Canidae</taxon>
        <taxon>Canis</taxon>
    </lineage>
</organism>
<reference evidence="4" key="2">
    <citation type="submission" date="2025-08" db="UniProtKB">
        <authorList>
            <consortium name="Ensembl"/>
        </authorList>
    </citation>
    <scope>IDENTIFICATION</scope>
</reference>
<sequence>MSVRLRFLSSGDVGAVGVVGRSASFAGFSSAQSRRIAKSIHGNSARSRMPAKPSRTYGTLRKGSVCPAPKPQQVKKIFEALKRGLKEYLCIQQAELDYLSGRHKDTRRNSRLAFYYDLDKQTRSVERHIRKMEFHISKVDELYEGYCIQCRLRDGASNMQRAFSACPPSRASRESLQELGRSLQECTEVGRRAVGAPGAALCAPPASPQGWRGLRAPSSLLTWPRAGGSLQDMWLIEGALEVHLGEFHVRMKGLVGYARLCPGDQYEVLMRLGRQRWKLKGRIESDDSQTWEEEEKAFIPTLHENFEIKVGGAWGRGQGAQGLGWTPSATTPPPPQVTELRGLSSLAVGTVTCDITDFFTTRPQVVVVDITELGTIKLQLEVLWNPFDTESFLMSPSPTGKFSMGSRKGSLYNWTPPSTPSFRERYYLSVLQQPAPQALLLGGPRATSILSYLSDRDLRGPGLRSQSQELPEMDSFSSEDPRDAETSTSASTSDVGFLPLAIGPNTSIEEEAQEDPRPLGLLPEMAHQAGGPFVEQPGWRNLGIEGPSPPRGSPFHNHTDPGSQTDHDEGETEDGVDGPGVALERPLQEVLDLLRSVDPTQPQLRELEFQVLGFRDRLKPRGARQEHASAESLMECILESFAFLNADLAPQELSLFGGCQGLRKDRTLPPPPSRKVSSRELTAGTPELDRLLMAHLQVCKALLQKLASPNLSRMVQECLLEEAAQQKQVLEMLSVLDFEKANKATSIEEIVAQAARRKGCLRLWRGCTEPGRVLSCPATTLLNQLKKTFLHRVRGKYPGQLEIACRRLLEQVLSCGGLLPAAGPPEEQTVTWFQFHGYLQRHSVSDLEKHFAQLTKEVTLVEELQCAGQGKAVRKLQGKRLGQLQPLPQTLKAWALLQLDGTPRVCRAASTRLAGAARNKSFREKALLFYTNALTENDAKLQQAACVALKHLRGIESIDQIASLCQSDLEAVRTAAREATLSFGEKGRLAFEKMDKLCLEQREEAFCQEADVEITIF</sequence>
<dbReference type="PANTHER" id="PTHR15829">
    <property type="entry name" value="PROTEIN KINASE PKN/PRK1, EFFECTOR"/>
    <property type="match status" value="1"/>
</dbReference>
<feature type="domain" description="FAM65 N-terminal" evidence="3">
    <location>
        <begin position="336"/>
        <end position="433"/>
    </location>
</feature>
<dbReference type="InterPro" id="IPR031780">
    <property type="entry name" value="FAM65_N"/>
</dbReference>
<protein>
    <recommendedName>
        <fullName evidence="3">FAM65 N-terminal domain-containing protein</fullName>
    </recommendedName>
</protein>
<dbReference type="InterPro" id="IPR026136">
    <property type="entry name" value="RIPOR3"/>
</dbReference>
<feature type="region of interest" description="Disordered" evidence="2">
    <location>
        <begin position="529"/>
        <end position="581"/>
    </location>
</feature>
<feature type="region of interest" description="Disordered" evidence="2">
    <location>
        <begin position="457"/>
        <end position="501"/>
    </location>
</feature>
<evidence type="ECO:0000259" key="3">
    <source>
        <dbReference type="Pfam" id="PF15903"/>
    </source>
</evidence>
<reference evidence="4" key="1">
    <citation type="submission" date="2019-03" db="EMBL/GenBank/DDBJ databases">
        <authorList>
            <person name="Warren W.C."/>
            <person name="Johnson G.S."/>
        </authorList>
    </citation>
    <scope>NUCLEOTIDE SEQUENCE [LARGE SCALE GENOMIC DNA]</scope>
    <source>
        <strain evidence="4">Basenji</strain>
    </source>
</reference>
<dbReference type="Pfam" id="PF15903">
    <property type="entry name" value="PL48"/>
    <property type="match status" value="3"/>
</dbReference>
<evidence type="ECO:0000313" key="4">
    <source>
        <dbReference type="Ensembl" id="ENSCAFP00030038827.1"/>
    </source>
</evidence>